<comment type="caution">
    <text evidence="2">The sequence shown here is derived from an EMBL/GenBank/DDBJ whole genome shotgun (WGS) entry which is preliminary data.</text>
</comment>
<keyword evidence="1" id="KW-0472">Membrane</keyword>
<keyword evidence="1" id="KW-1133">Transmembrane helix</keyword>
<dbReference type="EMBL" id="JADCTT010000011">
    <property type="protein sequence ID" value="KAF9746653.1"/>
    <property type="molecule type" value="Genomic_DNA"/>
</dbReference>
<dbReference type="AlphaFoldDB" id="A0A8H7KA02"/>
<dbReference type="PANTHER" id="PTHR12265:SF40">
    <property type="entry name" value="DUF829-DOMAIN-CONTAINING PROTEIN"/>
    <property type="match status" value="1"/>
</dbReference>
<dbReference type="Proteomes" id="UP000616885">
    <property type="component" value="Unassembled WGS sequence"/>
</dbReference>
<name>A0A8H7KA02_BIOOC</name>
<reference evidence="2" key="1">
    <citation type="submission" date="2020-10" db="EMBL/GenBank/DDBJ databases">
        <title>High-Quality Genome Resource of Clonostachys rosea strain S41 by Oxford Nanopore Long-Read Sequencing.</title>
        <authorList>
            <person name="Wang H."/>
        </authorList>
    </citation>
    <scope>NUCLEOTIDE SEQUENCE</scope>
    <source>
        <strain evidence="2">S41</strain>
    </source>
</reference>
<gene>
    <name evidence="2" type="ORF">IM811_003558</name>
</gene>
<evidence type="ECO:0008006" key="4">
    <source>
        <dbReference type="Google" id="ProtNLM"/>
    </source>
</evidence>
<dbReference type="Pfam" id="PF05705">
    <property type="entry name" value="DUF829"/>
    <property type="match status" value="1"/>
</dbReference>
<dbReference type="PANTHER" id="PTHR12265">
    <property type="entry name" value="TRANSMEMBRANE PROTEIN 53"/>
    <property type="match status" value="1"/>
</dbReference>
<evidence type="ECO:0000256" key="1">
    <source>
        <dbReference type="SAM" id="Phobius"/>
    </source>
</evidence>
<sequence length="286" mass="31297">MQPASGASSPKPLFFMEKLGRLVSLYRPTKADASISNSANKHPQLIIVSSWTDARDVHIDKYIVKYQTLYPGAPILLLKNTTAEIYRPSRIGPAMKAAVPVVRDVHPPRTLPSSPEVLIHIFSNGGSGSIANLYEQFAASAGPGEQFPRHVTILDSSPSVYSVGHALTFVSLSMSPFQRIVATPFLYIWAIGWSVLVALGLVTTSGDWAKAHNNKPVETEARRVYIYSGTDVLIDDKGVESHAADAEAKGFSVKLERFEGSAHVAHSRKDEDRYWDIVKKTWGGVP</sequence>
<organism evidence="2 3">
    <name type="scientific">Bionectria ochroleuca</name>
    <name type="common">Gliocladium roseum</name>
    <dbReference type="NCBI Taxonomy" id="29856"/>
    <lineage>
        <taxon>Eukaryota</taxon>
        <taxon>Fungi</taxon>
        <taxon>Dikarya</taxon>
        <taxon>Ascomycota</taxon>
        <taxon>Pezizomycotina</taxon>
        <taxon>Sordariomycetes</taxon>
        <taxon>Hypocreomycetidae</taxon>
        <taxon>Hypocreales</taxon>
        <taxon>Bionectriaceae</taxon>
        <taxon>Clonostachys</taxon>
    </lineage>
</organism>
<feature type="transmembrane region" description="Helical" evidence="1">
    <location>
        <begin position="184"/>
        <end position="202"/>
    </location>
</feature>
<evidence type="ECO:0000313" key="2">
    <source>
        <dbReference type="EMBL" id="KAF9746653.1"/>
    </source>
</evidence>
<accession>A0A8H7KA02</accession>
<protein>
    <recommendedName>
        <fullName evidence="4">Indole-diterpene biosynthesis protein PaxU</fullName>
    </recommendedName>
</protein>
<dbReference type="InterPro" id="IPR008547">
    <property type="entry name" value="DUF829_TMEM53"/>
</dbReference>
<evidence type="ECO:0000313" key="3">
    <source>
        <dbReference type="Proteomes" id="UP000616885"/>
    </source>
</evidence>
<proteinExistence type="predicted"/>
<keyword evidence="1" id="KW-0812">Transmembrane</keyword>